<reference evidence="1" key="1">
    <citation type="submission" date="2023-03" db="EMBL/GenBank/DDBJ databases">
        <title>Massive genome expansion in bonnet fungi (Mycena s.s.) driven by repeated elements and novel gene families across ecological guilds.</title>
        <authorList>
            <consortium name="Lawrence Berkeley National Laboratory"/>
            <person name="Harder C.B."/>
            <person name="Miyauchi S."/>
            <person name="Viragh M."/>
            <person name="Kuo A."/>
            <person name="Thoen E."/>
            <person name="Andreopoulos B."/>
            <person name="Lu D."/>
            <person name="Skrede I."/>
            <person name="Drula E."/>
            <person name="Henrissat B."/>
            <person name="Morin E."/>
            <person name="Kohler A."/>
            <person name="Barry K."/>
            <person name="LaButti K."/>
            <person name="Morin E."/>
            <person name="Salamov A."/>
            <person name="Lipzen A."/>
            <person name="Mereny Z."/>
            <person name="Hegedus B."/>
            <person name="Baldrian P."/>
            <person name="Stursova M."/>
            <person name="Weitz H."/>
            <person name="Taylor A."/>
            <person name="Grigoriev I.V."/>
            <person name="Nagy L.G."/>
            <person name="Martin F."/>
            <person name="Kauserud H."/>
        </authorList>
    </citation>
    <scope>NUCLEOTIDE SEQUENCE</scope>
    <source>
        <strain evidence="1">CBHHK002</strain>
    </source>
</reference>
<evidence type="ECO:0000313" key="2">
    <source>
        <dbReference type="Proteomes" id="UP001218218"/>
    </source>
</evidence>
<dbReference type="EMBL" id="JARIHO010000010">
    <property type="protein sequence ID" value="KAJ7354081.1"/>
    <property type="molecule type" value="Genomic_DNA"/>
</dbReference>
<proteinExistence type="predicted"/>
<accession>A0AAD7AB49</accession>
<dbReference type="AlphaFoldDB" id="A0AAD7AB49"/>
<organism evidence="1 2">
    <name type="scientific">Mycena albidolilacea</name>
    <dbReference type="NCBI Taxonomy" id="1033008"/>
    <lineage>
        <taxon>Eukaryota</taxon>
        <taxon>Fungi</taxon>
        <taxon>Dikarya</taxon>
        <taxon>Basidiomycota</taxon>
        <taxon>Agaricomycotina</taxon>
        <taxon>Agaricomycetes</taxon>
        <taxon>Agaricomycetidae</taxon>
        <taxon>Agaricales</taxon>
        <taxon>Marasmiineae</taxon>
        <taxon>Mycenaceae</taxon>
        <taxon>Mycena</taxon>
    </lineage>
</organism>
<dbReference type="Proteomes" id="UP001218218">
    <property type="component" value="Unassembled WGS sequence"/>
</dbReference>
<protein>
    <submittedName>
        <fullName evidence="1">Uncharacterized protein</fullName>
    </submittedName>
</protein>
<sequence length="214" mass="24274">MTTPGFKCHRQGATRSIAIDGKIISVPVLTVNDFCQQYHLSQEICKLLNDAKFESAGALLEVAEGNLEKAGFKQGQIAELKRALREFLSITMVVTMGRKMLEFRASKASLAGNPFQTRGLNTTTIINQWWTHVQPEGQEQEQQQIAPQASKPPLLGLQLIHGQERFLVVRKAFFIRPRPPMRDPRRAHLNAWHDLFRSIETLNVFLKINIADFL</sequence>
<keyword evidence="2" id="KW-1185">Reference proteome</keyword>
<comment type="caution">
    <text evidence="1">The sequence shown here is derived from an EMBL/GenBank/DDBJ whole genome shotgun (WGS) entry which is preliminary data.</text>
</comment>
<evidence type="ECO:0000313" key="1">
    <source>
        <dbReference type="EMBL" id="KAJ7354081.1"/>
    </source>
</evidence>
<gene>
    <name evidence="1" type="ORF">DFH08DRAFT_804000</name>
</gene>
<name>A0AAD7AB49_9AGAR</name>